<dbReference type="Gene3D" id="2.130.10.10">
    <property type="entry name" value="YVTN repeat-like/Quinoprotein amine dehydrogenase"/>
    <property type="match status" value="1"/>
</dbReference>
<evidence type="ECO:0000256" key="1">
    <source>
        <dbReference type="ARBA" id="ARBA00022729"/>
    </source>
</evidence>
<evidence type="ECO:0000313" key="4">
    <source>
        <dbReference type="EMBL" id="SNR14156.1"/>
    </source>
</evidence>
<evidence type="ECO:0000256" key="2">
    <source>
        <dbReference type="SAM" id="SignalP"/>
    </source>
</evidence>
<proteinExistence type="predicted"/>
<keyword evidence="1 2" id="KW-0732">Signal</keyword>
<dbReference type="EMBL" id="LT899436">
    <property type="protein sequence ID" value="SNR14156.1"/>
    <property type="molecule type" value="Genomic_DNA"/>
</dbReference>
<dbReference type="SUPFAM" id="SSF75011">
    <property type="entry name" value="3-carboxy-cis,cis-mucoante lactonizing enzyme"/>
    <property type="match status" value="1"/>
</dbReference>
<feature type="domain" description="Secretion system C-terminal sorting" evidence="3">
    <location>
        <begin position="330"/>
        <end position="389"/>
    </location>
</feature>
<dbReference type="InterPro" id="IPR015943">
    <property type="entry name" value="WD40/YVTN_repeat-like_dom_sf"/>
</dbReference>
<evidence type="ECO:0000313" key="5">
    <source>
        <dbReference type="Proteomes" id="UP000215214"/>
    </source>
</evidence>
<dbReference type="NCBIfam" id="TIGR04183">
    <property type="entry name" value="Por_Secre_tail"/>
    <property type="match status" value="1"/>
</dbReference>
<protein>
    <recommendedName>
        <fullName evidence="3">Secretion system C-terminal sorting domain-containing protein</fullName>
    </recommendedName>
</protein>
<gene>
    <name evidence="4" type="ORF">TJEJU_0357</name>
</gene>
<feature type="chain" id="PRO_5013008960" description="Secretion system C-terminal sorting domain-containing protein" evidence="2">
    <location>
        <begin position="20"/>
        <end position="396"/>
    </location>
</feature>
<evidence type="ECO:0000259" key="3">
    <source>
        <dbReference type="Pfam" id="PF18962"/>
    </source>
</evidence>
<organism evidence="4 5">
    <name type="scientific">Tenacibaculum jejuense</name>
    <dbReference type="NCBI Taxonomy" id="584609"/>
    <lineage>
        <taxon>Bacteria</taxon>
        <taxon>Pseudomonadati</taxon>
        <taxon>Bacteroidota</taxon>
        <taxon>Flavobacteriia</taxon>
        <taxon>Flavobacteriales</taxon>
        <taxon>Flavobacteriaceae</taxon>
        <taxon>Tenacibaculum</taxon>
    </lineage>
</organism>
<dbReference type="InterPro" id="IPR026444">
    <property type="entry name" value="Secre_tail"/>
</dbReference>
<dbReference type="Proteomes" id="UP000215214">
    <property type="component" value="Chromosome TJEJU"/>
</dbReference>
<dbReference type="KEGG" id="tje:TJEJU_0357"/>
<keyword evidence="5" id="KW-1185">Reference proteome</keyword>
<reference evidence="4 5" key="1">
    <citation type="submission" date="2017-07" db="EMBL/GenBank/DDBJ databases">
        <authorList>
            <person name="Sun Z.S."/>
            <person name="Albrecht U."/>
            <person name="Echele G."/>
            <person name="Lee C.C."/>
        </authorList>
    </citation>
    <scope>NUCLEOTIDE SEQUENCE [LARGE SCALE GENOMIC DNA]</scope>
    <source>
        <strain evidence="5">type strain: KCTC 22618</strain>
    </source>
</reference>
<feature type="signal peptide" evidence="2">
    <location>
        <begin position="1"/>
        <end position="19"/>
    </location>
</feature>
<dbReference type="RefSeq" id="WP_095069020.1">
    <property type="nucleotide sequence ID" value="NZ_LT899436.1"/>
</dbReference>
<dbReference type="AlphaFoldDB" id="A0A238U564"/>
<sequence length="396" mass="44474">MKHLLLLLTFGLFFHTIKAQNTELLTEIEHLQGPSALKGNELYLVKQQHKNGVYSINSPYDIIKIDLLKKKPYEIVFSGINFGVSALAFRGNELYMSLSDGRFNIRSEIAKIDVTAKNPRLTSIVKNVNRPNSFTFLGNELYVLRNPQGSTLISKINVADINPVLKDVIELATNREQGRSIVSDGKQVYVSLFKSDRIVKVNVTAIKPTITDVLTGIKNPNALAFSNNELYVGFDSKDDSDKYQIIAKADITAQTITPTIINEKTFRDINAIIPHQSGLHISYHDIVKKTFKNGITVNITDRFNGKIARLNSAVLSTVDISDKVDTNFKLYPNPSKEFVQILNLEDSQNYILYKIDGSEVNRGVVTKNEKIATQMLSSGLYFLKLKNNTILKFVKN</sequence>
<accession>A0A238U564</accession>
<dbReference type="OrthoDB" id="1489153at2"/>
<dbReference type="Pfam" id="PF18962">
    <property type="entry name" value="Por_Secre_tail"/>
    <property type="match status" value="1"/>
</dbReference>
<name>A0A238U564_9FLAO</name>